<evidence type="ECO:0000259" key="1">
    <source>
        <dbReference type="Pfam" id="PF04073"/>
    </source>
</evidence>
<dbReference type="PANTHER" id="PTHR30411">
    <property type="entry name" value="CYTOPLASMIC PROTEIN"/>
    <property type="match status" value="1"/>
</dbReference>
<dbReference type="CDD" id="cd04333">
    <property type="entry name" value="ProX_deacylase"/>
    <property type="match status" value="1"/>
</dbReference>
<reference evidence="2 3" key="1">
    <citation type="journal article" date="2016" name="J. Hazard. Mater.">
        <title>A newly isolated Pseudomonas putida S-1 strain for batch-mode-propanethiol degradation and continuous treatment of propanethiol-containing waste gas.</title>
        <authorList>
            <person name="Chen D.Z."/>
            <person name="Sun Y.M."/>
            <person name="Han L.M."/>
            <person name="Chen J."/>
            <person name="Ye J.X."/>
            <person name="Chen J.M."/>
        </authorList>
    </citation>
    <scope>NUCLEOTIDE SEQUENCE [LARGE SCALE GENOMIC DNA]</scope>
    <source>
        <strain evidence="2 3">S-1</strain>
    </source>
</reference>
<evidence type="ECO:0000313" key="2">
    <source>
        <dbReference type="EMBL" id="QVL16693.1"/>
    </source>
</evidence>
<dbReference type="Proteomes" id="UP000678154">
    <property type="component" value="Chromosome"/>
</dbReference>
<organism evidence="2 3">
    <name type="scientific">Pseudomonas qingdaonensis</name>
    <dbReference type="NCBI Taxonomy" id="2056231"/>
    <lineage>
        <taxon>Bacteria</taxon>
        <taxon>Pseudomonadati</taxon>
        <taxon>Pseudomonadota</taxon>
        <taxon>Gammaproteobacteria</taxon>
        <taxon>Pseudomonadales</taxon>
        <taxon>Pseudomonadaceae</taxon>
        <taxon>Pseudomonas</taxon>
    </lineage>
</organism>
<evidence type="ECO:0000313" key="3">
    <source>
        <dbReference type="Proteomes" id="UP000678154"/>
    </source>
</evidence>
<feature type="domain" description="YbaK/aminoacyl-tRNA synthetase-associated" evidence="1">
    <location>
        <begin position="25"/>
        <end position="141"/>
    </location>
</feature>
<gene>
    <name evidence="2" type="ORF">KH389_14775</name>
</gene>
<dbReference type="GeneID" id="87481522"/>
<proteinExistence type="predicted"/>
<keyword evidence="3" id="KW-1185">Reference proteome</keyword>
<dbReference type="EMBL" id="CP074676">
    <property type="protein sequence ID" value="QVL16693.1"/>
    <property type="molecule type" value="Genomic_DNA"/>
</dbReference>
<dbReference type="Pfam" id="PF04073">
    <property type="entry name" value="tRNA_edit"/>
    <property type="match status" value="1"/>
</dbReference>
<dbReference type="InterPro" id="IPR007214">
    <property type="entry name" value="YbaK/aa-tRNA-synth-assoc-dom"/>
</dbReference>
<dbReference type="InterPro" id="IPR036754">
    <property type="entry name" value="YbaK/aa-tRNA-synt-asso_dom_sf"/>
</dbReference>
<sequence>MSLQSVRAFLSEHAPDLEILEKDTSTATVAEAAVAHGVESGQIAKTLSLWLKDEVVILVMGGNAKIDNQKFKAQFKTKAKMLSADEVVMWTSHPVGGVCPFGLPHPLRVFADVTLKKFDVVLPAAGASNAALRIAPERLAQLVQATWVDIAQDPS</sequence>
<dbReference type="PANTHER" id="PTHR30411:SF1">
    <property type="entry name" value="CYTOPLASMIC PROTEIN"/>
    <property type="match status" value="1"/>
</dbReference>
<accession>A0ABX8DKB0</accession>
<dbReference type="Gene3D" id="3.90.960.10">
    <property type="entry name" value="YbaK/aminoacyl-tRNA synthetase-associated domain"/>
    <property type="match status" value="1"/>
</dbReference>
<dbReference type="RefSeq" id="WP_213605742.1">
    <property type="nucleotide sequence ID" value="NZ_CP074676.1"/>
</dbReference>
<name>A0ABX8DKB0_9PSED</name>
<dbReference type="SUPFAM" id="SSF55826">
    <property type="entry name" value="YbaK/ProRS associated domain"/>
    <property type="match status" value="1"/>
</dbReference>
<protein>
    <submittedName>
        <fullName evidence="2">YbaK/EbsC family protein</fullName>
    </submittedName>
</protein>